<dbReference type="Proteomes" id="UP000324748">
    <property type="component" value="Unassembled WGS sequence"/>
</dbReference>
<feature type="compositionally biased region" description="Low complexity" evidence="1">
    <location>
        <begin position="27"/>
        <end position="44"/>
    </location>
</feature>
<gene>
    <name evidence="2" type="ORF">PGT21_011883</name>
</gene>
<accession>A0A5B0NIY0</accession>
<evidence type="ECO:0000256" key="1">
    <source>
        <dbReference type="SAM" id="MobiDB-lite"/>
    </source>
</evidence>
<evidence type="ECO:0000313" key="3">
    <source>
        <dbReference type="Proteomes" id="UP000324748"/>
    </source>
</evidence>
<feature type="region of interest" description="Disordered" evidence="1">
    <location>
        <begin position="162"/>
        <end position="202"/>
    </location>
</feature>
<dbReference type="OrthoDB" id="10413477at2759"/>
<reference evidence="2 3" key="1">
    <citation type="submission" date="2019-05" db="EMBL/GenBank/DDBJ databases">
        <title>Emergence of the Ug99 lineage of the wheat stem rust pathogen through somatic hybridization.</title>
        <authorList>
            <person name="Li F."/>
            <person name="Upadhyaya N.M."/>
            <person name="Sperschneider J."/>
            <person name="Matny O."/>
            <person name="Nguyen-Phuc H."/>
            <person name="Mago R."/>
            <person name="Raley C."/>
            <person name="Miller M.E."/>
            <person name="Silverstein K.A.T."/>
            <person name="Henningsen E."/>
            <person name="Hirsch C.D."/>
            <person name="Visser B."/>
            <person name="Pretorius Z.A."/>
            <person name="Steffenson B.J."/>
            <person name="Schwessinger B."/>
            <person name="Dodds P.N."/>
            <person name="Figueroa M."/>
        </authorList>
    </citation>
    <scope>NUCLEOTIDE SEQUENCE [LARGE SCALE GENOMIC DNA]</scope>
    <source>
        <strain evidence="2">21-0</strain>
    </source>
</reference>
<dbReference type="EMBL" id="VSWC01000093">
    <property type="protein sequence ID" value="KAA1089261.1"/>
    <property type="molecule type" value="Genomic_DNA"/>
</dbReference>
<feature type="region of interest" description="Disordered" evidence="1">
    <location>
        <begin position="111"/>
        <end position="135"/>
    </location>
</feature>
<feature type="region of interest" description="Disordered" evidence="1">
    <location>
        <begin position="1"/>
        <end position="44"/>
    </location>
</feature>
<feature type="compositionally biased region" description="Basic residues" evidence="1">
    <location>
        <begin position="118"/>
        <end position="129"/>
    </location>
</feature>
<protein>
    <submittedName>
        <fullName evidence="2">Uncharacterized protein</fullName>
    </submittedName>
</protein>
<dbReference type="AlphaFoldDB" id="A0A5B0NIY0"/>
<proteinExistence type="predicted"/>
<feature type="compositionally biased region" description="Polar residues" evidence="1">
    <location>
        <begin position="1"/>
        <end position="26"/>
    </location>
</feature>
<sequence>MPTSKLPSPSVSTVDNTKPPTVPLTQPNHPDSPSSPSPINSTLPLPALPDCSIPIYPTAPACPVNLEIAAIGSLTIENDDIDSITARIAPEYSQATLDYYNDIQEYLQQANADETETKKKKKKKKKKKANPTSTPNNPILFYTAEIFLSCLVHKSQSVCNTQRGSVQTRPGNPVPKQNFEDNRLIQLKRKGKPRSGLAEEND</sequence>
<name>A0A5B0NIY0_PUCGR</name>
<keyword evidence="3" id="KW-1185">Reference proteome</keyword>
<organism evidence="2 3">
    <name type="scientific">Puccinia graminis f. sp. tritici</name>
    <dbReference type="NCBI Taxonomy" id="56615"/>
    <lineage>
        <taxon>Eukaryota</taxon>
        <taxon>Fungi</taxon>
        <taxon>Dikarya</taxon>
        <taxon>Basidiomycota</taxon>
        <taxon>Pucciniomycotina</taxon>
        <taxon>Pucciniomycetes</taxon>
        <taxon>Pucciniales</taxon>
        <taxon>Pucciniaceae</taxon>
        <taxon>Puccinia</taxon>
    </lineage>
</organism>
<evidence type="ECO:0000313" key="2">
    <source>
        <dbReference type="EMBL" id="KAA1089261.1"/>
    </source>
</evidence>
<comment type="caution">
    <text evidence="2">The sequence shown here is derived from an EMBL/GenBank/DDBJ whole genome shotgun (WGS) entry which is preliminary data.</text>
</comment>